<keyword evidence="1" id="KW-0732">Signal</keyword>
<protein>
    <submittedName>
        <fullName evidence="2">Alpha-ketoglutarate decarboxylase</fullName>
    </submittedName>
</protein>
<feature type="signal peptide" evidence="1">
    <location>
        <begin position="1"/>
        <end position="29"/>
    </location>
</feature>
<dbReference type="eggNOG" id="ENOG5030398">
    <property type="taxonomic scope" value="Bacteria"/>
</dbReference>
<proteinExistence type="predicted"/>
<dbReference type="AlphaFoldDB" id="A0A084TMK1"/>
<feature type="chain" id="PRO_5001782689" evidence="1">
    <location>
        <begin position="30"/>
        <end position="182"/>
    </location>
</feature>
<evidence type="ECO:0000313" key="3">
    <source>
        <dbReference type="Proteomes" id="UP000028521"/>
    </source>
</evidence>
<dbReference type="Proteomes" id="UP000028521">
    <property type="component" value="Unassembled WGS sequence"/>
</dbReference>
<dbReference type="EMBL" id="JPFK01000003">
    <property type="protein sequence ID" value="KFB01937.1"/>
    <property type="molecule type" value="Genomic_DNA"/>
</dbReference>
<dbReference type="RefSeq" id="WP_036119182.1">
    <property type="nucleotide sequence ID" value="NZ_BMET01000005.1"/>
</dbReference>
<accession>A0A084TMK1</accession>
<reference evidence="2 3" key="1">
    <citation type="journal article" date="2014" name="Genome Announc.">
        <title>Draft Genome Sequence of the Algicidal Bacterium Mangrovimonas yunxiaonensis Strain LY01.</title>
        <authorList>
            <person name="Li Y."/>
            <person name="Zhu H."/>
            <person name="Li C."/>
            <person name="Zhang H."/>
            <person name="Chen Z."/>
            <person name="Zheng W."/>
            <person name="Xu H."/>
            <person name="Zheng T."/>
        </authorList>
    </citation>
    <scope>NUCLEOTIDE SEQUENCE [LARGE SCALE GENOMIC DNA]</scope>
    <source>
        <strain evidence="2 3">LY01</strain>
    </source>
</reference>
<dbReference type="OrthoDB" id="1160493at2"/>
<evidence type="ECO:0000313" key="2">
    <source>
        <dbReference type="EMBL" id="KFB01937.1"/>
    </source>
</evidence>
<reference evidence="3" key="2">
    <citation type="submission" date="2014-07" db="EMBL/GenBank/DDBJ databases">
        <title>Genome sequence of Mangrovimonas yunxiaonensis.</title>
        <authorList>
            <person name="Li Y."/>
            <person name="Zheng T."/>
        </authorList>
    </citation>
    <scope>NUCLEOTIDE SEQUENCE [LARGE SCALE GENOMIC DNA]</scope>
    <source>
        <strain evidence="3">LY01</strain>
    </source>
</reference>
<comment type="caution">
    <text evidence="2">The sequence shown here is derived from an EMBL/GenBank/DDBJ whole genome shotgun (WGS) entry which is preliminary data.</text>
</comment>
<keyword evidence="3" id="KW-1185">Reference proteome</keyword>
<gene>
    <name evidence="2" type="ORF">IA57_03460</name>
</gene>
<dbReference type="STRING" id="1197477.IA57_03460"/>
<organism evidence="2 3">
    <name type="scientific">Mangrovimonas yunxiaonensis</name>
    <dbReference type="NCBI Taxonomy" id="1197477"/>
    <lineage>
        <taxon>Bacteria</taxon>
        <taxon>Pseudomonadati</taxon>
        <taxon>Bacteroidota</taxon>
        <taxon>Flavobacteriia</taxon>
        <taxon>Flavobacteriales</taxon>
        <taxon>Flavobacteriaceae</taxon>
        <taxon>Mangrovimonas</taxon>
    </lineage>
</organism>
<name>A0A084TMK1_9FLAO</name>
<evidence type="ECO:0000256" key="1">
    <source>
        <dbReference type="SAM" id="SignalP"/>
    </source>
</evidence>
<sequence>MAIFTVKPKRNSAVFYGVILLFFSLATTAQENKTPFWNNVRYGGSLGLSFGDGFFSGTIAPSAIYKFNNHVALGLGLRANYNNRKNYYKSTILGGRIIGIFYPINELQLSTEFEELHVNRNWDSSWNTQTETYWYPALFLGAGYRISTSRISTAIGIRYDVLYDGDKSVYADPWMPFISVYF</sequence>